<dbReference type="Proteomes" id="UP000236290">
    <property type="component" value="Unassembled WGS sequence"/>
</dbReference>
<evidence type="ECO:0000313" key="3">
    <source>
        <dbReference type="EMBL" id="PNP59430.1"/>
    </source>
</evidence>
<protein>
    <submittedName>
        <fullName evidence="3">Uncharacterized protein</fullName>
    </submittedName>
</protein>
<feature type="domain" description="Gal80p-like C-terminal" evidence="2">
    <location>
        <begin position="219"/>
        <end position="308"/>
    </location>
</feature>
<dbReference type="InterPro" id="IPR000683">
    <property type="entry name" value="Gfo/Idh/MocA-like_OxRdtase_N"/>
</dbReference>
<dbReference type="PANTHER" id="PTHR43708:SF1">
    <property type="entry name" value="GALACTOSE_LACTOSE METABOLISM REGULATORY PROTEIN GAL80"/>
    <property type="match status" value="1"/>
</dbReference>
<dbReference type="InterPro" id="IPR051317">
    <property type="entry name" value="Gfo/Idh/MocA_oxidoreduct"/>
</dbReference>
<name>A0A2K0UNU4_TRIHA</name>
<proteinExistence type="predicted"/>
<gene>
    <name evidence="3" type="ORF">THARTR1_00920</name>
</gene>
<dbReference type="SUPFAM" id="SSF55347">
    <property type="entry name" value="Glyceraldehyde-3-phosphate dehydrogenase-like, C-terminal domain"/>
    <property type="match status" value="1"/>
</dbReference>
<dbReference type="AlphaFoldDB" id="A0A2K0UNU4"/>
<dbReference type="InterPro" id="IPR055080">
    <property type="entry name" value="Gal80p-like_C"/>
</dbReference>
<evidence type="ECO:0000259" key="1">
    <source>
        <dbReference type="Pfam" id="PF01408"/>
    </source>
</evidence>
<dbReference type="Pfam" id="PF22685">
    <property type="entry name" value="Gal80p_C-like"/>
    <property type="match status" value="1"/>
</dbReference>
<dbReference type="GO" id="GO:0000166">
    <property type="term" value="F:nucleotide binding"/>
    <property type="evidence" value="ECO:0007669"/>
    <property type="project" value="InterPro"/>
</dbReference>
<evidence type="ECO:0000259" key="2">
    <source>
        <dbReference type="Pfam" id="PF22685"/>
    </source>
</evidence>
<accession>A0A2K0UNU4</accession>
<evidence type="ECO:0000313" key="4">
    <source>
        <dbReference type="Proteomes" id="UP000236290"/>
    </source>
</evidence>
<dbReference type="OrthoDB" id="64915at2759"/>
<feature type="domain" description="Gfo/Idh/MocA-like oxidoreductase N-terminal" evidence="1">
    <location>
        <begin position="34"/>
        <end position="136"/>
    </location>
</feature>
<dbReference type="PANTHER" id="PTHR43708">
    <property type="entry name" value="CONSERVED EXPRESSED OXIDOREDUCTASE (EUROFUNG)"/>
    <property type="match status" value="1"/>
</dbReference>
<dbReference type="EMBL" id="MTYI01000007">
    <property type="protein sequence ID" value="PNP59430.1"/>
    <property type="molecule type" value="Genomic_DNA"/>
</dbReference>
<sequence length="398" mass="43404">MATIRVGFIGLTAGDGNGLGPGSWGVSALLPTFVLSPHYEIVALCNSSVEAAEKSIKHHKLAPSTKAYGNPEDIANDPDVDLVVVSVHVSKHYELSIPALRAKKQVFCEWPLGLNALQAEEMVRLAERGNVRTAVGLQLRADPIIKKVKQLIEAGVIGRVTSTIAMGCFNFAPIDSWMAEADFYLDFDSGANEYHIAFAHCEWAIQLLIRGFSANRRQVIDAFTHVLGDFASLQSLLDIQHPTVKTIDSGSGTVVNPARKKTAPDHFFVQGKLENGAIANVAFRKVDKTVDGKGLRWLISGTKGEIELSMDGPMLQMDLEKKHLRLVLGREGEAQDIDYNDPDEPKYIRDVAPPGTNTARIFEGFANKTTAVASFEEALKVHRLLDKIAEASSFSVKS</sequence>
<dbReference type="InterPro" id="IPR036291">
    <property type="entry name" value="NAD(P)-bd_dom_sf"/>
</dbReference>
<comment type="caution">
    <text evidence="3">The sequence shown here is derived from an EMBL/GenBank/DDBJ whole genome shotgun (WGS) entry which is preliminary data.</text>
</comment>
<dbReference type="Gene3D" id="3.30.360.10">
    <property type="entry name" value="Dihydrodipicolinate Reductase, domain 2"/>
    <property type="match status" value="1"/>
</dbReference>
<reference evidence="3 4" key="1">
    <citation type="submission" date="2017-02" db="EMBL/GenBank/DDBJ databases">
        <title>Genomes of Trichoderma spp. with biocontrol activity.</title>
        <authorList>
            <person name="Gardiner D."/>
            <person name="Kazan K."/>
            <person name="Vos C."/>
            <person name="Harvey P."/>
        </authorList>
    </citation>
    <scope>NUCLEOTIDE SEQUENCE [LARGE SCALE GENOMIC DNA]</scope>
    <source>
        <strain evidence="3 4">Tr1</strain>
    </source>
</reference>
<organism evidence="3 4">
    <name type="scientific">Trichoderma harzianum</name>
    <name type="common">Hypocrea lixii</name>
    <dbReference type="NCBI Taxonomy" id="5544"/>
    <lineage>
        <taxon>Eukaryota</taxon>
        <taxon>Fungi</taxon>
        <taxon>Dikarya</taxon>
        <taxon>Ascomycota</taxon>
        <taxon>Pezizomycotina</taxon>
        <taxon>Sordariomycetes</taxon>
        <taxon>Hypocreomycetidae</taxon>
        <taxon>Hypocreales</taxon>
        <taxon>Hypocreaceae</taxon>
        <taxon>Trichoderma</taxon>
    </lineage>
</organism>
<dbReference type="Gene3D" id="3.40.50.720">
    <property type="entry name" value="NAD(P)-binding Rossmann-like Domain"/>
    <property type="match status" value="1"/>
</dbReference>
<dbReference type="SUPFAM" id="SSF51735">
    <property type="entry name" value="NAD(P)-binding Rossmann-fold domains"/>
    <property type="match status" value="1"/>
</dbReference>
<dbReference type="Pfam" id="PF01408">
    <property type="entry name" value="GFO_IDH_MocA"/>
    <property type="match status" value="1"/>
</dbReference>